<protein>
    <submittedName>
        <fullName evidence="1">Uncharacterized protein</fullName>
    </submittedName>
</protein>
<comment type="caution">
    <text evidence="1">The sequence shown here is derived from an EMBL/GenBank/DDBJ whole genome shotgun (WGS) entry which is preliminary data.</text>
</comment>
<proteinExistence type="predicted"/>
<dbReference type="AlphaFoldDB" id="X0UH39"/>
<name>X0UH39_9ZZZZ</name>
<accession>X0UH39</accession>
<organism evidence="1">
    <name type="scientific">marine sediment metagenome</name>
    <dbReference type="NCBI Taxonomy" id="412755"/>
    <lineage>
        <taxon>unclassified sequences</taxon>
        <taxon>metagenomes</taxon>
        <taxon>ecological metagenomes</taxon>
    </lineage>
</organism>
<dbReference type="EMBL" id="BARS01028143">
    <property type="protein sequence ID" value="GAG05024.1"/>
    <property type="molecule type" value="Genomic_DNA"/>
</dbReference>
<gene>
    <name evidence="1" type="ORF">S01H1_44137</name>
</gene>
<sequence>MIDPASQFNINIINEAIKVFGDVPDTFGTLIDLTSINPLYIYTHIIVVNSLDKNVKIKIGGNELTIQALKDIWMDKLSYNGIIEYKYVSDAPIEGSLQIICY</sequence>
<evidence type="ECO:0000313" key="1">
    <source>
        <dbReference type="EMBL" id="GAG05024.1"/>
    </source>
</evidence>
<reference evidence="1" key="1">
    <citation type="journal article" date="2014" name="Front. Microbiol.">
        <title>High frequency of phylogenetically diverse reductive dehalogenase-homologous genes in deep subseafloor sedimentary metagenomes.</title>
        <authorList>
            <person name="Kawai M."/>
            <person name="Futagami T."/>
            <person name="Toyoda A."/>
            <person name="Takaki Y."/>
            <person name="Nishi S."/>
            <person name="Hori S."/>
            <person name="Arai W."/>
            <person name="Tsubouchi T."/>
            <person name="Morono Y."/>
            <person name="Uchiyama I."/>
            <person name="Ito T."/>
            <person name="Fujiyama A."/>
            <person name="Inagaki F."/>
            <person name="Takami H."/>
        </authorList>
    </citation>
    <scope>NUCLEOTIDE SEQUENCE</scope>
    <source>
        <strain evidence="1">Expedition CK06-06</strain>
    </source>
</reference>